<reference evidence="1" key="1">
    <citation type="submission" date="2019-03" db="EMBL/GenBank/DDBJ databases">
        <title>Lake Tanganyika Metagenome-Assembled Genomes (MAGs).</title>
        <authorList>
            <person name="Tran P."/>
        </authorList>
    </citation>
    <scope>NUCLEOTIDE SEQUENCE</scope>
    <source>
        <strain evidence="1">K_DeepCast_65m_m2_066</strain>
    </source>
</reference>
<accession>A0A938B4F1</accession>
<dbReference type="Proteomes" id="UP000712673">
    <property type="component" value="Unassembled WGS sequence"/>
</dbReference>
<dbReference type="Pfam" id="PF06224">
    <property type="entry name" value="AlkZ-like"/>
    <property type="match status" value="1"/>
</dbReference>
<name>A0A938B4F1_UNCTE</name>
<dbReference type="PANTHER" id="PTHR30528:SF0">
    <property type="entry name" value="CYTOPLASMIC PROTEIN"/>
    <property type="match status" value="1"/>
</dbReference>
<evidence type="ECO:0000313" key="2">
    <source>
        <dbReference type="Proteomes" id="UP000712673"/>
    </source>
</evidence>
<protein>
    <submittedName>
        <fullName evidence="1">Winged helix-turn-helix domain-containing protein</fullName>
    </submittedName>
</protein>
<proteinExistence type="predicted"/>
<dbReference type="InterPro" id="IPR009351">
    <property type="entry name" value="AlkZ-like"/>
</dbReference>
<organism evidence="1 2">
    <name type="scientific">Tectimicrobiota bacterium</name>
    <dbReference type="NCBI Taxonomy" id="2528274"/>
    <lineage>
        <taxon>Bacteria</taxon>
        <taxon>Pseudomonadati</taxon>
        <taxon>Nitrospinota/Tectimicrobiota group</taxon>
        <taxon>Candidatus Tectimicrobiota</taxon>
    </lineage>
</organism>
<gene>
    <name evidence="1" type="ORF">FJZ47_19715</name>
</gene>
<dbReference type="EMBL" id="VGLS01000754">
    <property type="protein sequence ID" value="MBM3226004.1"/>
    <property type="molecule type" value="Genomic_DNA"/>
</dbReference>
<evidence type="ECO:0000313" key="1">
    <source>
        <dbReference type="EMBL" id="MBM3226004.1"/>
    </source>
</evidence>
<dbReference type="AlphaFoldDB" id="A0A938B4F1"/>
<dbReference type="PANTHER" id="PTHR30528">
    <property type="entry name" value="CYTOPLASMIC PROTEIN"/>
    <property type="match status" value="1"/>
</dbReference>
<sequence>MQLQTLSMTTARRFILGKQGLWPGRRWQGQAGIEAAMRAVEHLQLDPLVVVARSHDLMLHSRVSGYTPDAWTIPAYQERKFFDWGGWLAVRPMDELPYWRALMRRERQAPAWRQFAQEHATVIDEMRVVLRAREVVKNRDFAMHTRTRVDSYRGRKDSALALHYLWRTGEAMTHHRERFERVYALAERVAPEAFLTEASDSATDHFLLTKQLAFYGLSPLTRPGDWLKGPLRTQAMQQRRATMLREGEMVAVAVEGWPTPGYVLAADISLLDLLQAGEIPSAWQPHGATTTEEVTLLAPLDPVSARGRARQVFGFDYVWEVYKPAAQRLWGYYTLPVLWGDRLVARIDPKFERATQTLVVCGWWLEEAATGQNARFAEALARGLTRLMDFLGATTLAAQQLTPPRLRQRVVGLVPWR</sequence>
<comment type="caution">
    <text evidence="1">The sequence shown here is derived from an EMBL/GenBank/DDBJ whole genome shotgun (WGS) entry which is preliminary data.</text>
</comment>